<comment type="caution">
    <text evidence="1">The sequence shown here is derived from an EMBL/GenBank/DDBJ whole genome shotgun (WGS) entry which is preliminary data.</text>
</comment>
<protein>
    <submittedName>
        <fullName evidence="1">Uncharacterized protein</fullName>
    </submittedName>
</protein>
<name>X6LBF3_RETFI</name>
<keyword evidence="2" id="KW-1185">Reference proteome</keyword>
<organism evidence="1 2">
    <name type="scientific">Reticulomyxa filosa</name>
    <dbReference type="NCBI Taxonomy" id="46433"/>
    <lineage>
        <taxon>Eukaryota</taxon>
        <taxon>Sar</taxon>
        <taxon>Rhizaria</taxon>
        <taxon>Retaria</taxon>
        <taxon>Foraminifera</taxon>
        <taxon>Monothalamids</taxon>
        <taxon>Reticulomyxidae</taxon>
        <taxon>Reticulomyxa</taxon>
    </lineage>
</organism>
<proteinExistence type="predicted"/>
<dbReference type="AlphaFoldDB" id="X6LBF3"/>
<dbReference type="Gene3D" id="1.25.10.10">
    <property type="entry name" value="Leucine-rich Repeat Variant"/>
    <property type="match status" value="1"/>
</dbReference>
<dbReference type="SUPFAM" id="SSF48371">
    <property type="entry name" value="ARM repeat"/>
    <property type="match status" value="1"/>
</dbReference>
<sequence>MKIIEGIRIFNNRSDDVNVRRKYAELLGTIAAKLNGKYLDDTLQYLVNGLKDKSWSFRWSCQQVLAKKWNEKQLDIIVQYLVDELQNINRYYC</sequence>
<dbReference type="OrthoDB" id="298726at2759"/>
<dbReference type="InterPro" id="IPR011989">
    <property type="entry name" value="ARM-like"/>
</dbReference>
<reference evidence="1 2" key="1">
    <citation type="journal article" date="2013" name="Curr. Biol.">
        <title>The Genome of the Foraminiferan Reticulomyxa filosa.</title>
        <authorList>
            <person name="Glockner G."/>
            <person name="Hulsmann N."/>
            <person name="Schleicher M."/>
            <person name="Noegel A.A."/>
            <person name="Eichinger L."/>
            <person name="Gallinger C."/>
            <person name="Pawlowski J."/>
            <person name="Sierra R."/>
            <person name="Euteneuer U."/>
            <person name="Pillet L."/>
            <person name="Moustafa A."/>
            <person name="Platzer M."/>
            <person name="Groth M."/>
            <person name="Szafranski K."/>
            <person name="Schliwa M."/>
        </authorList>
    </citation>
    <scope>NUCLEOTIDE SEQUENCE [LARGE SCALE GENOMIC DNA]</scope>
</reference>
<dbReference type="InterPro" id="IPR016024">
    <property type="entry name" value="ARM-type_fold"/>
</dbReference>
<dbReference type="Proteomes" id="UP000023152">
    <property type="component" value="Unassembled WGS sequence"/>
</dbReference>
<evidence type="ECO:0000313" key="1">
    <source>
        <dbReference type="EMBL" id="ETN98710.1"/>
    </source>
</evidence>
<dbReference type="EMBL" id="ASPP01045968">
    <property type="protein sequence ID" value="ETN98710.1"/>
    <property type="molecule type" value="Genomic_DNA"/>
</dbReference>
<gene>
    <name evidence="1" type="ORF">RFI_38782</name>
</gene>
<accession>X6LBF3</accession>
<evidence type="ECO:0000313" key="2">
    <source>
        <dbReference type="Proteomes" id="UP000023152"/>
    </source>
</evidence>